<accession>A0A815XSX1</accession>
<name>A0A815XSX1_9BILA</name>
<comment type="caution">
    <text evidence="2">The sequence shown here is derived from an EMBL/GenBank/DDBJ whole genome shotgun (WGS) entry which is preliminary data.</text>
</comment>
<evidence type="ECO:0000313" key="2">
    <source>
        <dbReference type="EMBL" id="CAF1561621.1"/>
    </source>
</evidence>
<sequence length="212" mass="24695">MINNHTAKKPTVSSSFYDSYTSKPVKWYEIVDGYRQYTETYLPIRLENFPSDLWDNFKKFFKTNEPIEVIDDEDPVEETQQTRNDGNIIKLTQYNIKPEKFDSRISDAVRTHSEKVDSFDNRSQIPLGAASGIHTISPPPDRDRDRERRSRRHRHRGQVLPTMDDCPECRAAAAQGFPTMCDCAECRAKRAAYPNRTPYCDCPECRNTYRTN</sequence>
<proteinExistence type="predicted"/>
<dbReference type="OrthoDB" id="9996350at2759"/>
<feature type="region of interest" description="Disordered" evidence="1">
    <location>
        <begin position="115"/>
        <end position="156"/>
    </location>
</feature>
<organism evidence="2 3">
    <name type="scientific">Rotaria magnacalcarata</name>
    <dbReference type="NCBI Taxonomy" id="392030"/>
    <lineage>
        <taxon>Eukaryota</taxon>
        <taxon>Metazoa</taxon>
        <taxon>Spiralia</taxon>
        <taxon>Gnathifera</taxon>
        <taxon>Rotifera</taxon>
        <taxon>Eurotatoria</taxon>
        <taxon>Bdelloidea</taxon>
        <taxon>Philodinida</taxon>
        <taxon>Philodinidae</taxon>
        <taxon>Rotaria</taxon>
    </lineage>
</organism>
<dbReference type="AlphaFoldDB" id="A0A815XSX1"/>
<protein>
    <submittedName>
        <fullName evidence="2">Uncharacterized protein</fullName>
    </submittedName>
</protein>
<gene>
    <name evidence="2" type="ORF">KQP761_LOCUS18415</name>
</gene>
<evidence type="ECO:0000313" key="3">
    <source>
        <dbReference type="Proteomes" id="UP000663834"/>
    </source>
</evidence>
<dbReference type="EMBL" id="CAJNOW010009336">
    <property type="protein sequence ID" value="CAF1561621.1"/>
    <property type="molecule type" value="Genomic_DNA"/>
</dbReference>
<reference evidence="2" key="1">
    <citation type="submission" date="2021-02" db="EMBL/GenBank/DDBJ databases">
        <authorList>
            <person name="Nowell W R."/>
        </authorList>
    </citation>
    <scope>NUCLEOTIDE SEQUENCE</scope>
</reference>
<evidence type="ECO:0000256" key="1">
    <source>
        <dbReference type="SAM" id="MobiDB-lite"/>
    </source>
</evidence>
<dbReference type="Proteomes" id="UP000663834">
    <property type="component" value="Unassembled WGS sequence"/>
</dbReference>